<evidence type="ECO:0000256" key="4">
    <source>
        <dbReference type="ARBA" id="ARBA00023163"/>
    </source>
</evidence>
<dbReference type="PIRSF" id="PIRSF038133">
    <property type="entry name" value="HAT_Nua4_EAF3/MRG15"/>
    <property type="match status" value="1"/>
</dbReference>
<proteinExistence type="predicted"/>
<evidence type="ECO:0000313" key="9">
    <source>
        <dbReference type="EMBL" id="KAK6130869.1"/>
    </source>
</evidence>
<keyword evidence="7" id="KW-1133">Transmembrane helix</keyword>
<keyword evidence="2" id="KW-0156">Chromatin regulator</keyword>
<dbReference type="SUPFAM" id="SSF54160">
    <property type="entry name" value="Chromo domain-like"/>
    <property type="match status" value="1"/>
</dbReference>
<protein>
    <recommendedName>
        <fullName evidence="8">MRG domain-containing protein</fullName>
    </recommendedName>
</protein>
<dbReference type="InterPro" id="IPR016197">
    <property type="entry name" value="Chromo-like_dom_sf"/>
</dbReference>
<keyword evidence="4" id="KW-0804">Transcription</keyword>
<dbReference type="Proteomes" id="UP001318860">
    <property type="component" value="Unassembled WGS sequence"/>
</dbReference>
<dbReference type="PANTHER" id="PTHR10880">
    <property type="entry name" value="MORTALITY FACTOR 4-LIKE PROTEIN"/>
    <property type="match status" value="1"/>
</dbReference>
<accession>A0ABR0V6L1</accession>
<dbReference type="Gene3D" id="2.30.30.140">
    <property type="match status" value="2"/>
</dbReference>
<comment type="subcellular location">
    <subcellularLocation>
        <location evidence="1">Nucleus</location>
    </subcellularLocation>
</comment>
<evidence type="ECO:0000256" key="5">
    <source>
        <dbReference type="ARBA" id="ARBA00023242"/>
    </source>
</evidence>
<evidence type="ECO:0000256" key="7">
    <source>
        <dbReference type="SAM" id="Phobius"/>
    </source>
</evidence>
<organism evidence="9 10">
    <name type="scientific">Rehmannia glutinosa</name>
    <name type="common">Chinese foxglove</name>
    <dbReference type="NCBI Taxonomy" id="99300"/>
    <lineage>
        <taxon>Eukaryota</taxon>
        <taxon>Viridiplantae</taxon>
        <taxon>Streptophyta</taxon>
        <taxon>Embryophyta</taxon>
        <taxon>Tracheophyta</taxon>
        <taxon>Spermatophyta</taxon>
        <taxon>Magnoliopsida</taxon>
        <taxon>eudicotyledons</taxon>
        <taxon>Gunneridae</taxon>
        <taxon>Pentapetalae</taxon>
        <taxon>asterids</taxon>
        <taxon>lamiids</taxon>
        <taxon>Lamiales</taxon>
        <taxon>Orobanchaceae</taxon>
        <taxon>Rehmannieae</taxon>
        <taxon>Rehmannia</taxon>
    </lineage>
</organism>
<evidence type="ECO:0000256" key="3">
    <source>
        <dbReference type="ARBA" id="ARBA00023015"/>
    </source>
</evidence>
<keyword evidence="7" id="KW-0812">Transmembrane</keyword>
<feature type="region of interest" description="Disordered" evidence="6">
    <location>
        <begin position="1"/>
        <end position="22"/>
    </location>
</feature>
<keyword evidence="10" id="KW-1185">Reference proteome</keyword>
<evidence type="ECO:0000313" key="10">
    <source>
        <dbReference type="Proteomes" id="UP001318860"/>
    </source>
</evidence>
<sequence>MSSSGATESSTPFSGGAATDKPIKDEAIDSSSFREGEKVLAFHGPCLYDAKYPKFVVIASLAILAALWLLVTFIDAVASICFEYNIEQKKVAPPTYSSYDICASLVTFCTQLVILGLNRWDEWLGVNCLLKRTDENVQKQEELKKMHAMEKNAKPGYLSQDKTKSSIGVRGKKRVREIIEKEECVIPLEKLVNIQIPSTLKKQLIDDHECITHLGQLVKLPRSPSVYEILKKYFDYSEERWHFPQRLGIVETVGEIVKGLRCYFDKALPAMLLYKEERQQYKEVITDNVSPSNVYGAEHLLRLFVKLPEMLSCMHIETETLTELQQRLLDFLRFLQNNQSAFFIELPEFRGLCCCC</sequence>
<dbReference type="PROSITE" id="PS51640">
    <property type="entry name" value="MRG"/>
    <property type="match status" value="1"/>
</dbReference>
<name>A0ABR0V6L1_REHGL</name>
<dbReference type="InterPro" id="IPR008676">
    <property type="entry name" value="MRG"/>
</dbReference>
<evidence type="ECO:0000256" key="1">
    <source>
        <dbReference type="ARBA" id="ARBA00004123"/>
    </source>
</evidence>
<keyword evidence="5" id="KW-0539">Nucleus</keyword>
<evidence type="ECO:0000256" key="2">
    <source>
        <dbReference type="ARBA" id="ARBA00022853"/>
    </source>
</evidence>
<comment type="caution">
    <text evidence="9">The sequence shown here is derived from an EMBL/GenBank/DDBJ whole genome shotgun (WGS) entry which is preliminary data.</text>
</comment>
<dbReference type="PANTHER" id="PTHR10880:SF44">
    <property type="entry name" value="PROTEIN MRG2"/>
    <property type="match status" value="1"/>
</dbReference>
<dbReference type="Pfam" id="PF05712">
    <property type="entry name" value="MRG"/>
    <property type="match status" value="1"/>
</dbReference>
<feature type="transmembrane region" description="Helical" evidence="7">
    <location>
        <begin position="55"/>
        <end position="82"/>
    </location>
</feature>
<evidence type="ECO:0000256" key="6">
    <source>
        <dbReference type="SAM" id="MobiDB-lite"/>
    </source>
</evidence>
<reference evidence="9 10" key="1">
    <citation type="journal article" date="2021" name="Comput. Struct. Biotechnol. J.">
        <title>De novo genome assembly of the potent medicinal plant Rehmannia glutinosa using nanopore technology.</title>
        <authorList>
            <person name="Ma L."/>
            <person name="Dong C."/>
            <person name="Song C."/>
            <person name="Wang X."/>
            <person name="Zheng X."/>
            <person name="Niu Y."/>
            <person name="Chen S."/>
            <person name="Feng W."/>
        </authorList>
    </citation>
    <scope>NUCLEOTIDE SEQUENCE [LARGE SCALE GENOMIC DNA]</scope>
    <source>
        <strain evidence="9">DH-2019</strain>
    </source>
</reference>
<evidence type="ECO:0000259" key="8">
    <source>
        <dbReference type="Pfam" id="PF05712"/>
    </source>
</evidence>
<keyword evidence="7" id="KW-0472">Membrane</keyword>
<keyword evidence="3" id="KW-0805">Transcription regulation</keyword>
<dbReference type="Gene3D" id="1.10.274.30">
    <property type="entry name" value="MRG domain"/>
    <property type="match status" value="1"/>
</dbReference>
<feature type="compositionally biased region" description="Polar residues" evidence="6">
    <location>
        <begin position="1"/>
        <end position="13"/>
    </location>
</feature>
<dbReference type="EMBL" id="JABTTQ020001536">
    <property type="protein sequence ID" value="KAK6130869.1"/>
    <property type="molecule type" value="Genomic_DNA"/>
</dbReference>
<dbReference type="InterPro" id="IPR038217">
    <property type="entry name" value="MRG_C_sf"/>
</dbReference>
<feature type="domain" description="MRG" evidence="8">
    <location>
        <begin position="173"/>
        <end position="344"/>
    </location>
</feature>
<gene>
    <name evidence="9" type="ORF">DH2020_035387</name>
</gene>
<dbReference type="InterPro" id="IPR026541">
    <property type="entry name" value="MRG_dom"/>
</dbReference>